<dbReference type="AlphaFoldDB" id="A0A3B9QU40"/>
<keyword evidence="2" id="KW-1133">Transmembrane helix</keyword>
<keyword evidence="2" id="KW-0472">Membrane</keyword>
<feature type="transmembrane region" description="Helical" evidence="2">
    <location>
        <begin position="16"/>
        <end position="35"/>
    </location>
</feature>
<dbReference type="SUPFAM" id="SSF56601">
    <property type="entry name" value="beta-lactamase/transpeptidase-like"/>
    <property type="match status" value="1"/>
</dbReference>
<name>A0A3B9QU40_9CORY</name>
<gene>
    <name evidence="3" type="ORF">DCL06_05975</name>
</gene>
<proteinExistence type="predicted"/>
<protein>
    <submittedName>
        <fullName evidence="3">Uncharacterized protein</fullName>
    </submittedName>
</protein>
<evidence type="ECO:0000313" key="3">
    <source>
        <dbReference type="EMBL" id="HAF72485.1"/>
    </source>
</evidence>
<dbReference type="InterPro" id="IPR012338">
    <property type="entry name" value="Beta-lactam/transpept-like"/>
</dbReference>
<comment type="caution">
    <text evidence="3">The sequence shown here is derived from an EMBL/GenBank/DDBJ whole genome shotgun (WGS) entry which is preliminary data.</text>
</comment>
<evidence type="ECO:0000256" key="1">
    <source>
        <dbReference type="SAM" id="MobiDB-lite"/>
    </source>
</evidence>
<accession>A0A3B9QU40</accession>
<keyword evidence="2" id="KW-0812">Transmembrane</keyword>
<evidence type="ECO:0000256" key="2">
    <source>
        <dbReference type="SAM" id="Phobius"/>
    </source>
</evidence>
<feature type="compositionally biased region" description="Low complexity" evidence="1">
    <location>
        <begin position="41"/>
        <end position="56"/>
    </location>
</feature>
<dbReference type="Proteomes" id="UP000260925">
    <property type="component" value="Unassembled WGS sequence"/>
</dbReference>
<feature type="region of interest" description="Disordered" evidence="1">
    <location>
        <begin position="41"/>
        <end position="63"/>
    </location>
</feature>
<organism evidence="3 4">
    <name type="scientific">Corynebacterium variabile</name>
    <dbReference type="NCBI Taxonomy" id="1727"/>
    <lineage>
        <taxon>Bacteria</taxon>
        <taxon>Bacillati</taxon>
        <taxon>Actinomycetota</taxon>
        <taxon>Actinomycetes</taxon>
        <taxon>Mycobacteriales</taxon>
        <taxon>Corynebacteriaceae</taxon>
        <taxon>Corynebacterium</taxon>
    </lineage>
</organism>
<dbReference type="Gene3D" id="3.40.710.10">
    <property type="entry name" value="DD-peptidase/beta-lactamase superfamily"/>
    <property type="match status" value="1"/>
</dbReference>
<reference evidence="3 4" key="1">
    <citation type="journal article" date="2018" name="Nat. Biotechnol.">
        <title>A standardized bacterial taxonomy based on genome phylogeny substantially revises the tree of life.</title>
        <authorList>
            <person name="Parks D.H."/>
            <person name="Chuvochina M."/>
            <person name="Waite D.W."/>
            <person name="Rinke C."/>
            <person name="Skarshewski A."/>
            <person name="Chaumeil P.A."/>
            <person name="Hugenholtz P."/>
        </authorList>
    </citation>
    <scope>NUCLEOTIDE SEQUENCE [LARGE SCALE GENOMIC DNA]</scope>
    <source>
        <strain evidence="3">UBA9851</strain>
    </source>
</reference>
<evidence type="ECO:0000313" key="4">
    <source>
        <dbReference type="Proteomes" id="UP000260925"/>
    </source>
</evidence>
<sequence length="327" mass="34112">MTDTRPAPTRRRPGRWIVGTVLLVILAVVVAVLIVTGGDGDAAAGDGDARAGSADGPDPDRIPAEIDRIVGKVSREYDASLGVSLKSDGEVLHAGDLQELHAWSTTKVPVAIAAQQHAEKNGTTRYIADDIAAAMTMSDNDAAMRLFASLGSWQQGSAALTAVLKESGDPTDAVAAESEPDYTGFGDIHWSLDNQVTFADRMACLDGSEPVLDEMGQVIPVHRMGLGVLPGARFKGGWGPENDGTYVLREFGLVGEKDRQVPVAIAVVPDDGLDSAAREAAQALAEALEPVLDAAADNGGTAECQVPAGVPDASDEEPMSVEEFMAQ</sequence>
<dbReference type="EMBL" id="DMDD01000137">
    <property type="protein sequence ID" value="HAF72485.1"/>
    <property type="molecule type" value="Genomic_DNA"/>
</dbReference>